<dbReference type="KEGG" id="llp:GH975_10000"/>
<dbReference type="OrthoDB" id="646694at2"/>
<evidence type="ECO:0000259" key="5">
    <source>
        <dbReference type="PROSITE" id="PS50931"/>
    </source>
</evidence>
<dbReference type="InterPro" id="IPR036388">
    <property type="entry name" value="WH-like_DNA-bd_sf"/>
</dbReference>
<dbReference type="SUPFAM" id="SSF53850">
    <property type="entry name" value="Periplasmic binding protein-like II"/>
    <property type="match status" value="1"/>
</dbReference>
<dbReference type="Gene3D" id="1.10.10.10">
    <property type="entry name" value="Winged helix-like DNA-binding domain superfamily/Winged helix DNA-binding domain"/>
    <property type="match status" value="1"/>
</dbReference>
<dbReference type="InterPro" id="IPR005119">
    <property type="entry name" value="LysR_subst-bd"/>
</dbReference>
<dbReference type="RefSeq" id="WP_153714385.1">
    <property type="nucleotide sequence ID" value="NZ_CP045871.1"/>
</dbReference>
<dbReference type="GO" id="GO:0032993">
    <property type="term" value="C:protein-DNA complex"/>
    <property type="evidence" value="ECO:0007669"/>
    <property type="project" value="TreeGrafter"/>
</dbReference>
<comment type="similarity">
    <text evidence="1">Belongs to the LysR transcriptional regulatory family.</text>
</comment>
<protein>
    <submittedName>
        <fullName evidence="6">LysR family transcriptional regulator</fullName>
    </submittedName>
</protein>
<evidence type="ECO:0000256" key="2">
    <source>
        <dbReference type="ARBA" id="ARBA00023015"/>
    </source>
</evidence>
<dbReference type="InterPro" id="IPR000847">
    <property type="entry name" value="LysR_HTH_N"/>
</dbReference>
<organism evidence="6 7">
    <name type="scientific">Litorivicinus lipolyticus</name>
    <dbReference type="NCBI Taxonomy" id="418701"/>
    <lineage>
        <taxon>Bacteria</taxon>
        <taxon>Pseudomonadati</taxon>
        <taxon>Pseudomonadota</taxon>
        <taxon>Gammaproteobacteria</taxon>
        <taxon>Oceanospirillales</taxon>
        <taxon>Litorivicinaceae</taxon>
        <taxon>Litorivicinus</taxon>
    </lineage>
</organism>
<keyword evidence="7" id="KW-1185">Reference proteome</keyword>
<evidence type="ECO:0000256" key="3">
    <source>
        <dbReference type="ARBA" id="ARBA00023125"/>
    </source>
</evidence>
<dbReference type="PANTHER" id="PTHR30346">
    <property type="entry name" value="TRANSCRIPTIONAL DUAL REGULATOR HCAR-RELATED"/>
    <property type="match status" value="1"/>
</dbReference>
<proteinExistence type="inferred from homology"/>
<dbReference type="Gene3D" id="3.40.190.290">
    <property type="match status" value="1"/>
</dbReference>
<accession>A0A5Q2QEX6</accession>
<keyword evidence="2" id="KW-0805">Transcription regulation</keyword>
<evidence type="ECO:0000313" key="6">
    <source>
        <dbReference type="EMBL" id="QGG80882.1"/>
    </source>
</evidence>
<dbReference type="FunFam" id="1.10.10.10:FF:000001">
    <property type="entry name" value="LysR family transcriptional regulator"/>
    <property type="match status" value="1"/>
</dbReference>
<dbReference type="EMBL" id="CP045871">
    <property type="protein sequence ID" value="QGG80882.1"/>
    <property type="molecule type" value="Genomic_DNA"/>
</dbReference>
<dbReference type="PROSITE" id="PS50931">
    <property type="entry name" value="HTH_LYSR"/>
    <property type="match status" value="1"/>
</dbReference>
<dbReference type="PANTHER" id="PTHR30346:SF28">
    <property type="entry name" value="HTH-TYPE TRANSCRIPTIONAL REGULATOR CYNR"/>
    <property type="match status" value="1"/>
</dbReference>
<dbReference type="Pfam" id="PF00126">
    <property type="entry name" value="HTH_1"/>
    <property type="match status" value="1"/>
</dbReference>
<dbReference type="Pfam" id="PF03466">
    <property type="entry name" value="LysR_substrate"/>
    <property type="match status" value="1"/>
</dbReference>
<dbReference type="Proteomes" id="UP000388235">
    <property type="component" value="Chromosome"/>
</dbReference>
<dbReference type="AlphaFoldDB" id="A0A5Q2QEX6"/>
<evidence type="ECO:0000313" key="7">
    <source>
        <dbReference type="Proteomes" id="UP000388235"/>
    </source>
</evidence>
<keyword evidence="4" id="KW-0804">Transcription</keyword>
<dbReference type="GO" id="GO:0003700">
    <property type="term" value="F:DNA-binding transcription factor activity"/>
    <property type="evidence" value="ECO:0007669"/>
    <property type="project" value="InterPro"/>
</dbReference>
<dbReference type="SUPFAM" id="SSF46785">
    <property type="entry name" value="Winged helix' DNA-binding domain"/>
    <property type="match status" value="1"/>
</dbReference>
<dbReference type="GO" id="GO:0003677">
    <property type="term" value="F:DNA binding"/>
    <property type="evidence" value="ECO:0007669"/>
    <property type="project" value="UniProtKB-KW"/>
</dbReference>
<reference evidence="6 7" key="1">
    <citation type="submission" date="2019-11" db="EMBL/GenBank/DDBJ databases">
        <authorList>
            <person name="Khan S.A."/>
            <person name="Jeon C.O."/>
            <person name="Chun B.H."/>
        </authorList>
    </citation>
    <scope>NUCLEOTIDE SEQUENCE [LARGE SCALE GENOMIC DNA]</scope>
    <source>
        <strain evidence="6 7">IMCC 1097</strain>
    </source>
</reference>
<sequence length="296" mass="31686">MDYTALRVFVTIAEQGSLTRAATQLCITQPAVSLQLKKLQSELSLTLLERSGPGMRLTDAGRKLLPAAQRAVEVFAEFRTAARGLQDGVYGNLRIGTIIDPEFVRLGATLGLLSQHHPGLTFDLRQGMSGNVARDVETGLLDVGFTLGLPGFKDLSPKLHVKPLAEFTYKVIAPAGWGHEVTGKDWTELATLPWISTPEPSVHSRLLASAFDGLGVTPRIAARVDVEPSMMDLVKSGVALSLARDSLALQAAKEHGVMVADRVALQAELGFICVKGREAEPAIGAAFELVGRAWGL</sequence>
<dbReference type="InterPro" id="IPR036390">
    <property type="entry name" value="WH_DNA-bd_sf"/>
</dbReference>
<evidence type="ECO:0000256" key="1">
    <source>
        <dbReference type="ARBA" id="ARBA00009437"/>
    </source>
</evidence>
<keyword evidence="3" id="KW-0238">DNA-binding</keyword>
<gene>
    <name evidence="6" type="ORF">GH975_10000</name>
</gene>
<dbReference type="CDD" id="cd05466">
    <property type="entry name" value="PBP2_LTTR_substrate"/>
    <property type="match status" value="1"/>
</dbReference>
<dbReference type="PRINTS" id="PR00039">
    <property type="entry name" value="HTHLYSR"/>
</dbReference>
<name>A0A5Q2QEX6_9GAMM</name>
<feature type="domain" description="HTH lysR-type" evidence="5">
    <location>
        <begin position="1"/>
        <end position="58"/>
    </location>
</feature>
<evidence type="ECO:0000256" key="4">
    <source>
        <dbReference type="ARBA" id="ARBA00023163"/>
    </source>
</evidence>